<comment type="caution">
    <text evidence="1">The sequence shown here is derived from an EMBL/GenBank/DDBJ whole genome shotgun (WGS) entry which is preliminary data.</text>
</comment>
<name>A0A2W1K052_9CYAN</name>
<dbReference type="EMBL" id="PQWO01000005">
    <property type="protein sequence ID" value="PZD73677.1"/>
    <property type="molecule type" value="Genomic_DNA"/>
</dbReference>
<protein>
    <submittedName>
        <fullName evidence="1">Uncharacterized protein</fullName>
    </submittedName>
</protein>
<proteinExistence type="predicted"/>
<evidence type="ECO:0000313" key="2">
    <source>
        <dbReference type="Proteomes" id="UP000248857"/>
    </source>
</evidence>
<reference evidence="1 2" key="1">
    <citation type="journal article" date="2018" name="Sci. Rep.">
        <title>A novel species of the marine cyanobacterium Acaryochloris with a unique pigment content and lifestyle.</title>
        <authorList>
            <person name="Partensky F."/>
            <person name="Six C."/>
            <person name="Ratin M."/>
            <person name="Garczarek L."/>
            <person name="Vaulot D."/>
            <person name="Probert I."/>
            <person name="Calteau A."/>
            <person name="Gourvil P."/>
            <person name="Marie D."/>
            <person name="Grebert T."/>
            <person name="Bouchier C."/>
            <person name="Le Panse S."/>
            <person name="Gachenot M."/>
            <person name="Rodriguez F."/>
            <person name="Garrido J.L."/>
        </authorList>
    </citation>
    <scope>NUCLEOTIDE SEQUENCE [LARGE SCALE GENOMIC DNA]</scope>
    <source>
        <strain evidence="1 2">RCC1774</strain>
    </source>
</reference>
<dbReference type="AlphaFoldDB" id="A0A2W1K052"/>
<gene>
    <name evidence="1" type="ORF">C1752_01914</name>
</gene>
<evidence type="ECO:0000313" key="1">
    <source>
        <dbReference type="EMBL" id="PZD73677.1"/>
    </source>
</evidence>
<accession>A0A2W1K052</accession>
<dbReference type="Proteomes" id="UP000248857">
    <property type="component" value="Unassembled WGS sequence"/>
</dbReference>
<sequence>MSVEEFCDYRRWAVGHRIVIMGVTAPTVYDLLFILKNDFIFENKITSGTLSGLTFTLISDRNMK</sequence>
<organism evidence="1 2">
    <name type="scientific">Acaryochloris thomasi RCC1774</name>
    <dbReference type="NCBI Taxonomy" id="1764569"/>
    <lineage>
        <taxon>Bacteria</taxon>
        <taxon>Bacillati</taxon>
        <taxon>Cyanobacteriota</taxon>
        <taxon>Cyanophyceae</taxon>
        <taxon>Acaryochloridales</taxon>
        <taxon>Acaryochloridaceae</taxon>
        <taxon>Acaryochloris</taxon>
        <taxon>Acaryochloris thomasi</taxon>
    </lineage>
</organism>
<keyword evidence="2" id="KW-1185">Reference proteome</keyword>